<proteinExistence type="predicted"/>
<comment type="caution">
    <text evidence="1">The sequence shown here is derived from an EMBL/GenBank/DDBJ whole genome shotgun (WGS) entry which is preliminary data.</text>
</comment>
<dbReference type="Proteomes" id="UP001642409">
    <property type="component" value="Unassembled WGS sequence"/>
</dbReference>
<protein>
    <submittedName>
        <fullName evidence="1">Hypothetical_protein</fullName>
    </submittedName>
</protein>
<sequence length="144" mass="17578">MAFQSCCTQRTKVRTSNFAKKVLNKRYHQFFKRQIAHCKKPEYLFNFQKFFFRMKHPLDWLSQSNSQHYRIRILYRSYSMDFKCCMKLHLLLLQKMVEYFLHMNISVPLDISLDSMKYRQVSHEVIDKTGSRPYKRSNEVGEMK</sequence>
<accession>A0ABP1I8U7</accession>
<reference evidence="1 2" key="1">
    <citation type="submission" date="2024-07" db="EMBL/GenBank/DDBJ databases">
        <authorList>
            <person name="Akdeniz Z."/>
        </authorList>
    </citation>
    <scope>NUCLEOTIDE SEQUENCE [LARGE SCALE GENOMIC DNA]</scope>
</reference>
<keyword evidence="2" id="KW-1185">Reference proteome</keyword>
<dbReference type="EMBL" id="CAXDID020000064">
    <property type="protein sequence ID" value="CAL6011459.1"/>
    <property type="molecule type" value="Genomic_DNA"/>
</dbReference>
<evidence type="ECO:0000313" key="2">
    <source>
        <dbReference type="Proteomes" id="UP001642409"/>
    </source>
</evidence>
<organism evidence="1 2">
    <name type="scientific">Hexamita inflata</name>
    <dbReference type="NCBI Taxonomy" id="28002"/>
    <lineage>
        <taxon>Eukaryota</taxon>
        <taxon>Metamonada</taxon>
        <taxon>Diplomonadida</taxon>
        <taxon>Hexamitidae</taxon>
        <taxon>Hexamitinae</taxon>
        <taxon>Hexamita</taxon>
    </lineage>
</organism>
<name>A0ABP1I8U7_9EUKA</name>
<gene>
    <name evidence="1" type="ORF">HINF_LOCUS22832</name>
</gene>
<evidence type="ECO:0000313" key="1">
    <source>
        <dbReference type="EMBL" id="CAL6011459.1"/>
    </source>
</evidence>